<dbReference type="PANTHER" id="PTHR14248">
    <property type="entry name" value="CYCLIN Y, ISOFORM A"/>
    <property type="match status" value="1"/>
</dbReference>
<evidence type="ECO:0008006" key="4">
    <source>
        <dbReference type="Google" id="ProtNLM"/>
    </source>
</evidence>
<evidence type="ECO:0000256" key="1">
    <source>
        <dbReference type="SAM" id="MobiDB-lite"/>
    </source>
</evidence>
<dbReference type="Proteomes" id="UP001295684">
    <property type="component" value="Unassembled WGS sequence"/>
</dbReference>
<feature type="compositionally biased region" description="Basic and acidic residues" evidence="1">
    <location>
        <begin position="724"/>
        <end position="733"/>
    </location>
</feature>
<dbReference type="InterPro" id="IPR013922">
    <property type="entry name" value="Cyclin_PHO80-like"/>
</dbReference>
<reference evidence="2" key="1">
    <citation type="submission" date="2023-07" db="EMBL/GenBank/DDBJ databases">
        <authorList>
            <consortium name="AG Swart"/>
            <person name="Singh M."/>
            <person name="Singh A."/>
            <person name="Seah K."/>
            <person name="Emmerich C."/>
        </authorList>
    </citation>
    <scope>NUCLEOTIDE SEQUENCE</scope>
    <source>
        <strain evidence="2">DP1</strain>
    </source>
</reference>
<dbReference type="Gene3D" id="1.10.472.10">
    <property type="entry name" value="Cyclin-like"/>
    <property type="match status" value="1"/>
</dbReference>
<name>A0AAD2CZ95_EUPCR</name>
<feature type="compositionally biased region" description="Polar residues" evidence="1">
    <location>
        <begin position="308"/>
        <end position="317"/>
    </location>
</feature>
<dbReference type="CDD" id="cd20540">
    <property type="entry name" value="CYCLIN_CCNY_like"/>
    <property type="match status" value="1"/>
</dbReference>
<evidence type="ECO:0000313" key="2">
    <source>
        <dbReference type="EMBL" id="CAI2374587.1"/>
    </source>
</evidence>
<sequence>MDFSRLTCGIKYRTKKRKVRSLPRKGKDLKIVSLHPSQRKTNNSCARRTLIFQAMRGNETKNNFSKRCANRGPKLLTAISRGSHAPKIYNQSKNESIGLPQTKLVTPISTKITQQIPSSGLFSLLKHFNLEQYYNKFLSLGFSDSDPQIHLLRIQNRRKFINTLNPLPGHNSRFMRMFSKLQKMLPRDEFYSKFTSENKENFNHANAWPIVTNNNQRRRVAPEVSQPKNDLFAKIEKDKIIDGRVGIRKSSAGLSISKLGKLLEGGFQKQRNRFIKNINTKSNARNRKFKPLRSSSHSNSRAEPPKNIQHNNFSKNLQRPFDYTDSRKIEDDRVRNKTVLSLFTKQTQIDPRLKKYSISHITQNTCHNLNRSNISAQKVSSDTSKYLNSNHSPKSHCQAFLEPPRASFKMAPQNSYEVFDTEVVEKADSAEKSEVSEKIQKTEITTPSSQRTPIKEIPIRNDFQNTDSKMELKSNTLIPIYSDMHKACFALAQVVLRHVKFSRGMLFLEDLAKVVRDREVIESAKKNMNNIQNKIELTPSQNILKFNYCFNSNLKFDGSLVKPDYLDDKMESLEGLRKELTFECKEDSSKNNEVIKLNLSESSSPRRNDNIKNTFTFNSEDKEPRNTIKGIIVEELTDSKQMSIDDEEERENSPLKQINFLRASHSSPSIVSSQRTGGNVFNLRSICGQSNAEKEQSSVFRPKRARLQSEQRSEESTPQMNPRMNHESEEKDLPLAPCSPDIGMKRRRQQKEKDIANNPNMLMKSADTPASQSDESESSPDGCLKMNLCFNRQSESDYDPNEPSPEPIRAFSRYESAYKINPACGSLKKYTEEEMRRFDRNYDINTDEFKKESLDTTPSSFEQIFNTIKQLTNLAKMESEIPIMALVYMEKLMKKTGILINENNWKRIVLITLCVASKIWDDDSFENEHFAQVYKDIPLREISRLEKTFLNLIEYEVMVSRKQFTKYSFILNTFCNDSMKNFETPAKQRSLKKLEFQSERMQNKHLSKIKFN</sequence>
<feature type="region of interest" description="Disordered" evidence="1">
    <location>
        <begin position="279"/>
        <end position="321"/>
    </location>
</feature>
<feature type="region of interest" description="Disordered" evidence="1">
    <location>
        <begin position="599"/>
        <end position="619"/>
    </location>
</feature>
<dbReference type="InterPro" id="IPR036915">
    <property type="entry name" value="Cyclin-like_sf"/>
</dbReference>
<gene>
    <name evidence="2" type="ORF">ECRASSUSDP1_LOCUS15942</name>
</gene>
<protein>
    <recommendedName>
        <fullName evidence="4">Cyclin N-terminal domain-containing protein</fullName>
    </recommendedName>
</protein>
<comment type="caution">
    <text evidence="2">The sequence shown here is derived from an EMBL/GenBank/DDBJ whole genome shotgun (WGS) entry which is preliminary data.</text>
</comment>
<evidence type="ECO:0000313" key="3">
    <source>
        <dbReference type="Proteomes" id="UP001295684"/>
    </source>
</evidence>
<organism evidence="2 3">
    <name type="scientific">Euplotes crassus</name>
    <dbReference type="NCBI Taxonomy" id="5936"/>
    <lineage>
        <taxon>Eukaryota</taxon>
        <taxon>Sar</taxon>
        <taxon>Alveolata</taxon>
        <taxon>Ciliophora</taxon>
        <taxon>Intramacronucleata</taxon>
        <taxon>Spirotrichea</taxon>
        <taxon>Hypotrichia</taxon>
        <taxon>Euplotida</taxon>
        <taxon>Euplotidae</taxon>
        <taxon>Moneuplotes</taxon>
    </lineage>
</organism>
<dbReference type="AlphaFoldDB" id="A0AAD2CZ95"/>
<proteinExistence type="predicted"/>
<feature type="region of interest" description="Disordered" evidence="1">
    <location>
        <begin position="691"/>
        <end position="785"/>
    </location>
</feature>
<dbReference type="GO" id="GO:0019901">
    <property type="term" value="F:protein kinase binding"/>
    <property type="evidence" value="ECO:0007669"/>
    <property type="project" value="InterPro"/>
</dbReference>
<dbReference type="SUPFAM" id="SSF47954">
    <property type="entry name" value="Cyclin-like"/>
    <property type="match status" value="1"/>
</dbReference>
<accession>A0AAD2CZ95</accession>
<dbReference type="Pfam" id="PF08613">
    <property type="entry name" value="Cyclin"/>
    <property type="match status" value="1"/>
</dbReference>
<keyword evidence="3" id="KW-1185">Reference proteome</keyword>
<dbReference type="EMBL" id="CAMPGE010016005">
    <property type="protein sequence ID" value="CAI2374587.1"/>
    <property type="molecule type" value="Genomic_DNA"/>
</dbReference>